<accession>A0A918W7A5</accession>
<name>A0A918W7A5_9ACTN</name>
<evidence type="ECO:0000313" key="4">
    <source>
        <dbReference type="Proteomes" id="UP000644020"/>
    </source>
</evidence>
<sequence length="210" mass="21341">MPVRAPFPRTALLASVLLTAAACGTAPEPDAAPSAAPSSQAVPATPATPSAPAAKAAGSVGGPGSACPLPVSFSLAEKWEPVSVDAELAALVKRGPALLTCEVKARKSGDTAFLRVWKAPKGPARAALDAFVKTEKNKGLALTEAAVGGVPVVEARYSAYSELLEEWYDGRAFATGTGEGVVVVQLDGVDAEEDRVVAAYELARSTLKAS</sequence>
<reference evidence="3" key="2">
    <citation type="submission" date="2020-09" db="EMBL/GenBank/DDBJ databases">
        <authorList>
            <person name="Sun Q."/>
            <person name="Ohkuma M."/>
        </authorList>
    </citation>
    <scope>NUCLEOTIDE SEQUENCE</scope>
    <source>
        <strain evidence="3">JCM 4518</strain>
    </source>
</reference>
<proteinExistence type="predicted"/>
<feature type="chain" id="PRO_5038502784" description="Lipoprotein" evidence="2">
    <location>
        <begin position="21"/>
        <end position="210"/>
    </location>
</feature>
<keyword evidence="4" id="KW-1185">Reference proteome</keyword>
<dbReference type="PROSITE" id="PS51257">
    <property type="entry name" value="PROKAR_LIPOPROTEIN"/>
    <property type="match status" value="1"/>
</dbReference>
<feature type="signal peptide" evidence="2">
    <location>
        <begin position="1"/>
        <end position="20"/>
    </location>
</feature>
<feature type="region of interest" description="Disordered" evidence="1">
    <location>
        <begin position="27"/>
        <end position="59"/>
    </location>
</feature>
<evidence type="ECO:0000256" key="1">
    <source>
        <dbReference type="SAM" id="MobiDB-lite"/>
    </source>
</evidence>
<dbReference type="RefSeq" id="WP_189975590.1">
    <property type="nucleotide sequence ID" value="NZ_BMUL01000003.1"/>
</dbReference>
<dbReference type="EMBL" id="BMUL01000003">
    <property type="protein sequence ID" value="GHA72184.1"/>
    <property type="molecule type" value="Genomic_DNA"/>
</dbReference>
<evidence type="ECO:0000313" key="3">
    <source>
        <dbReference type="EMBL" id="GHA72184.1"/>
    </source>
</evidence>
<keyword evidence="2" id="KW-0732">Signal</keyword>
<organism evidence="3 4">
    <name type="scientific">Streptomyces termitum</name>
    <dbReference type="NCBI Taxonomy" id="67368"/>
    <lineage>
        <taxon>Bacteria</taxon>
        <taxon>Bacillati</taxon>
        <taxon>Actinomycetota</taxon>
        <taxon>Actinomycetes</taxon>
        <taxon>Kitasatosporales</taxon>
        <taxon>Streptomycetaceae</taxon>
        <taxon>Streptomyces</taxon>
    </lineage>
</organism>
<feature type="compositionally biased region" description="Low complexity" evidence="1">
    <location>
        <begin position="27"/>
        <end position="58"/>
    </location>
</feature>
<evidence type="ECO:0000256" key="2">
    <source>
        <dbReference type="SAM" id="SignalP"/>
    </source>
</evidence>
<comment type="caution">
    <text evidence="3">The sequence shown here is derived from an EMBL/GenBank/DDBJ whole genome shotgun (WGS) entry which is preliminary data.</text>
</comment>
<evidence type="ECO:0008006" key="5">
    <source>
        <dbReference type="Google" id="ProtNLM"/>
    </source>
</evidence>
<gene>
    <name evidence="3" type="ORF">GCM10010305_13030</name>
</gene>
<dbReference type="AlphaFoldDB" id="A0A918W7A5"/>
<reference evidence="3" key="1">
    <citation type="journal article" date="2014" name="Int. J. Syst. Evol. Microbiol.">
        <title>Complete genome sequence of Corynebacterium casei LMG S-19264T (=DSM 44701T), isolated from a smear-ripened cheese.</title>
        <authorList>
            <consortium name="US DOE Joint Genome Institute (JGI-PGF)"/>
            <person name="Walter F."/>
            <person name="Albersmeier A."/>
            <person name="Kalinowski J."/>
            <person name="Ruckert C."/>
        </authorList>
    </citation>
    <scope>NUCLEOTIDE SEQUENCE</scope>
    <source>
        <strain evidence="3">JCM 4518</strain>
    </source>
</reference>
<dbReference type="Proteomes" id="UP000644020">
    <property type="component" value="Unassembled WGS sequence"/>
</dbReference>
<dbReference type="InterPro" id="IPR044058">
    <property type="entry name" value="Lipoprotein_23"/>
</dbReference>
<dbReference type="Pfam" id="PF18966">
    <property type="entry name" value="Lipoprotein_23"/>
    <property type="match status" value="1"/>
</dbReference>
<protein>
    <recommendedName>
        <fullName evidence="5">Lipoprotein</fullName>
    </recommendedName>
</protein>